<reference evidence="8 9" key="1">
    <citation type="submission" date="2023-04" db="EMBL/GenBank/DDBJ databases">
        <title>Genome sequence of Halobacillus naozhouensis KACC 21980.</title>
        <authorList>
            <person name="Kim S."/>
            <person name="Heo J."/>
            <person name="Kwon S.-W."/>
        </authorList>
    </citation>
    <scope>NUCLEOTIDE SEQUENCE [LARGE SCALE GENOMIC DNA]</scope>
    <source>
        <strain evidence="8 9">KCTC 13234</strain>
    </source>
</reference>
<feature type="transmembrane region" description="Helical" evidence="7">
    <location>
        <begin position="133"/>
        <end position="152"/>
    </location>
</feature>
<keyword evidence="9" id="KW-1185">Reference proteome</keyword>
<organism evidence="8 9">
    <name type="scientific">Halobacillus naozhouensis</name>
    <dbReference type="NCBI Taxonomy" id="554880"/>
    <lineage>
        <taxon>Bacteria</taxon>
        <taxon>Bacillati</taxon>
        <taxon>Bacillota</taxon>
        <taxon>Bacilli</taxon>
        <taxon>Bacillales</taxon>
        <taxon>Bacillaceae</taxon>
        <taxon>Halobacillus</taxon>
    </lineage>
</organism>
<keyword evidence="5 7" id="KW-1133">Transmembrane helix</keyword>
<protein>
    <submittedName>
        <fullName evidence="8">Purine/pyrimidine permease</fullName>
    </submittedName>
</protein>
<dbReference type="RefSeq" id="WP_283076904.1">
    <property type="nucleotide sequence ID" value="NZ_CP121671.1"/>
</dbReference>
<feature type="transmembrane region" description="Helical" evidence="7">
    <location>
        <begin position="20"/>
        <end position="42"/>
    </location>
</feature>
<evidence type="ECO:0000256" key="5">
    <source>
        <dbReference type="ARBA" id="ARBA00022989"/>
    </source>
</evidence>
<evidence type="ECO:0000256" key="1">
    <source>
        <dbReference type="ARBA" id="ARBA00004141"/>
    </source>
</evidence>
<feature type="transmembrane region" description="Helical" evidence="7">
    <location>
        <begin position="382"/>
        <end position="403"/>
    </location>
</feature>
<evidence type="ECO:0000256" key="2">
    <source>
        <dbReference type="ARBA" id="ARBA00008821"/>
    </source>
</evidence>
<feature type="transmembrane region" description="Helical" evidence="7">
    <location>
        <begin position="248"/>
        <end position="271"/>
    </location>
</feature>
<name>A0ABY8IXD9_9BACI</name>
<dbReference type="PANTHER" id="PTHR42810">
    <property type="entry name" value="PURINE PERMEASE C1399.01C-RELATED"/>
    <property type="match status" value="1"/>
</dbReference>
<evidence type="ECO:0000313" key="9">
    <source>
        <dbReference type="Proteomes" id="UP001221597"/>
    </source>
</evidence>
<dbReference type="InterPro" id="IPR006043">
    <property type="entry name" value="NCS2"/>
</dbReference>
<gene>
    <name evidence="8" type="ORF">P9989_00285</name>
</gene>
<keyword evidence="3" id="KW-0813">Transport</keyword>
<evidence type="ECO:0000256" key="3">
    <source>
        <dbReference type="ARBA" id="ARBA00022448"/>
    </source>
</evidence>
<feature type="transmembrane region" description="Helical" evidence="7">
    <location>
        <begin position="173"/>
        <end position="190"/>
    </location>
</feature>
<evidence type="ECO:0000256" key="4">
    <source>
        <dbReference type="ARBA" id="ARBA00022692"/>
    </source>
</evidence>
<feature type="transmembrane region" description="Helical" evidence="7">
    <location>
        <begin position="409"/>
        <end position="428"/>
    </location>
</feature>
<comment type="subcellular location">
    <subcellularLocation>
        <location evidence="1">Membrane</location>
        <topology evidence="1">Multi-pass membrane protein</topology>
    </subcellularLocation>
</comment>
<dbReference type="EMBL" id="CP121671">
    <property type="protein sequence ID" value="WFT74912.1"/>
    <property type="molecule type" value="Genomic_DNA"/>
</dbReference>
<evidence type="ECO:0000256" key="7">
    <source>
        <dbReference type="SAM" id="Phobius"/>
    </source>
</evidence>
<keyword evidence="6 7" id="KW-0472">Membrane</keyword>
<feature type="transmembrane region" description="Helical" evidence="7">
    <location>
        <begin position="109"/>
        <end position="127"/>
    </location>
</feature>
<comment type="similarity">
    <text evidence="2">Belongs to the nucleobase:cation symporter-2 (NCS2) (TC 2.A.40) family.</text>
</comment>
<dbReference type="Pfam" id="PF00860">
    <property type="entry name" value="Xan_ur_permease"/>
    <property type="match status" value="1"/>
</dbReference>
<keyword evidence="4 7" id="KW-0812">Transmembrane</keyword>
<evidence type="ECO:0000313" key="8">
    <source>
        <dbReference type="EMBL" id="WFT74912.1"/>
    </source>
</evidence>
<feature type="transmembrane region" description="Helical" evidence="7">
    <location>
        <begin position="196"/>
        <end position="215"/>
    </location>
</feature>
<proteinExistence type="inferred from homology"/>
<dbReference type="NCBIfam" id="NF037981">
    <property type="entry name" value="NCS2_1"/>
    <property type="match status" value="1"/>
</dbReference>
<feature type="transmembrane region" description="Helical" evidence="7">
    <location>
        <begin position="291"/>
        <end position="313"/>
    </location>
</feature>
<sequence length="444" mass="48064">MTIMNNSKKSWSKVTLETVQWFVFLLASAVTLPIVIGAIFDLNFTEVAGLMQRTFFAVGITSVLQGIFGHRLPIMEGPAGLWISIFAVMAYSEVAAGKSYIETLQTLEAAMIWTGVFLFIFGIFRLAHRVLFVFTPLVTGAFLFLITVQLSGTFLKGMIGVQQQAEAIQVDKTILAFLTFFLVIGLSFFGKGWLKGYAVLIGIVVGWVLYVAWIGSRPVDSLLVSDGFNVPDLWVWGHPNFEWSVIPLAFITAVILLSNLVASVVAVSHSIYGKPSYGYSQLNRGSSFLGINHVISAMFSSVANVSLASSSGFINLTGQKSKRPFLYASLLLVAVAFFPPVVAFISAIPAPIANAALLATFVQLMGLGISNMASEELNERRLTILGISFLLGIGIMFLPAEVFQGMPSIAQNLLSNGLLVGTVLVILLEQLWKEVPGASKSNNV</sequence>
<dbReference type="Proteomes" id="UP001221597">
    <property type="component" value="Chromosome"/>
</dbReference>
<feature type="transmembrane region" description="Helical" evidence="7">
    <location>
        <begin position="54"/>
        <end position="73"/>
    </location>
</feature>
<feature type="transmembrane region" description="Helical" evidence="7">
    <location>
        <begin position="325"/>
        <end position="346"/>
    </location>
</feature>
<evidence type="ECO:0000256" key="6">
    <source>
        <dbReference type="ARBA" id="ARBA00023136"/>
    </source>
</evidence>
<feature type="transmembrane region" description="Helical" evidence="7">
    <location>
        <begin position="352"/>
        <end position="370"/>
    </location>
</feature>
<dbReference type="PANTHER" id="PTHR42810:SF1">
    <property type="entry name" value="PURINE PERMEASE YWDJ-RELATED"/>
    <property type="match status" value="1"/>
</dbReference>
<feature type="transmembrane region" description="Helical" evidence="7">
    <location>
        <begin position="79"/>
        <end position="97"/>
    </location>
</feature>
<accession>A0ABY8IXD9</accession>